<name>A0A139WCW7_TRICA</name>
<reference evidence="1 2" key="2">
    <citation type="journal article" date="2010" name="Nucleic Acids Res.">
        <title>BeetleBase in 2010: revisions to provide comprehensive genomic information for Tribolium castaneum.</title>
        <authorList>
            <person name="Kim H.S."/>
            <person name="Murphy T."/>
            <person name="Xia J."/>
            <person name="Caragea D."/>
            <person name="Park Y."/>
            <person name="Beeman R.W."/>
            <person name="Lorenzen M.D."/>
            <person name="Butcher S."/>
            <person name="Manak J.R."/>
            <person name="Brown S.J."/>
        </authorList>
    </citation>
    <scope>GENOME REANNOTATION</scope>
    <source>
        <strain evidence="1 2">Georgia GA2</strain>
    </source>
</reference>
<protein>
    <submittedName>
        <fullName evidence="1">Uncharacterized protein</fullName>
    </submittedName>
</protein>
<proteinExistence type="predicted"/>
<dbReference type="Proteomes" id="UP000007266">
    <property type="component" value="Linkage group 8"/>
</dbReference>
<organism evidence="1 2">
    <name type="scientific">Tribolium castaneum</name>
    <name type="common">Red flour beetle</name>
    <dbReference type="NCBI Taxonomy" id="7070"/>
    <lineage>
        <taxon>Eukaryota</taxon>
        <taxon>Metazoa</taxon>
        <taxon>Ecdysozoa</taxon>
        <taxon>Arthropoda</taxon>
        <taxon>Hexapoda</taxon>
        <taxon>Insecta</taxon>
        <taxon>Pterygota</taxon>
        <taxon>Neoptera</taxon>
        <taxon>Endopterygota</taxon>
        <taxon>Coleoptera</taxon>
        <taxon>Polyphaga</taxon>
        <taxon>Cucujiformia</taxon>
        <taxon>Tenebrionidae</taxon>
        <taxon>Tenebrionidae incertae sedis</taxon>
        <taxon>Tribolium</taxon>
    </lineage>
</organism>
<dbReference type="InParanoid" id="A0A139WCW7"/>
<reference evidence="1 2" key="1">
    <citation type="journal article" date="2008" name="Nature">
        <title>The genome of the model beetle and pest Tribolium castaneum.</title>
        <authorList>
            <consortium name="Tribolium Genome Sequencing Consortium"/>
            <person name="Richards S."/>
            <person name="Gibbs R.A."/>
            <person name="Weinstock G.M."/>
            <person name="Brown S.J."/>
            <person name="Denell R."/>
            <person name="Beeman R.W."/>
            <person name="Gibbs R."/>
            <person name="Beeman R.W."/>
            <person name="Brown S.J."/>
            <person name="Bucher G."/>
            <person name="Friedrich M."/>
            <person name="Grimmelikhuijzen C.J."/>
            <person name="Klingler M."/>
            <person name="Lorenzen M."/>
            <person name="Richards S."/>
            <person name="Roth S."/>
            <person name="Schroder R."/>
            <person name="Tautz D."/>
            <person name="Zdobnov E.M."/>
            <person name="Muzny D."/>
            <person name="Gibbs R.A."/>
            <person name="Weinstock G.M."/>
            <person name="Attaway T."/>
            <person name="Bell S."/>
            <person name="Buhay C.J."/>
            <person name="Chandrabose M.N."/>
            <person name="Chavez D."/>
            <person name="Clerk-Blankenburg K.P."/>
            <person name="Cree A."/>
            <person name="Dao M."/>
            <person name="Davis C."/>
            <person name="Chacko J."/>
            <person name="Dinh H."/>
            <person name="Dugan-Rocha S."/>
            <person name="Fowler G."/>
            <person name="Garner T.T."/>
            <person name="Garnes J."/>
            <person name="Gnirke A."/>
            <person name="Hawes A."/>
            <person name="Hernandez J."/>
            <person name="Hines S."/>
            <person name="Holder M."/>
            <person name="Hume J."/>
            <person name="Jhangiani S.N."/>
            <person name="Joshi V."/>
            <person name="Khan Z.M."/>
            <person name="Jackson L."/>
            <person name="Kovar C."/>
            <person name="Kowis A."/>
            <person name="Lee S."/>
            <person name="Lewis L.R."/>
            <person name="Margolis J."/>
            <person name="Morgan M."/>
            <person name="Nazareth L.V."/>
            <person name="Nguyen N."/>
            <person name="Okwuonu G."/>
            <person name="Parker D."/>
            <person name="Richards S."/>
            <person name="Ruiz S.J."/>
            <person name="Santibanez J."/>
            <person name="Savard J."/>
            <person name="Scherer S.E."/>
            <person name="Schneider B."/>
            <person name="Sodergren E."/>
            <person name="Tautz D."/>
            <person name="Vattahil S."/>
            <person name="Villasana D."/>
            <person name="White C.S."/>
            <person name="Wright R."/>
            <person name="Park Y."/>
            <person name="Beeman R.W."/>
            <person name="Lord J."/>
            <person name="Oppert B."/>
            <person name="Lorenzen M."/>
            <person name="Brown S."/>
            <person name="Wang L."/>
            <person name="Savard J."/>
            <person name="Tautz D."/>
            <person name="Richards S."/>
            <person name="Weinstock G."/>
            <person name="Gibbs R.A."/>
            <person name="Liu Y."/>
            <person name="Worley K."/>
            <person name="Weinstock G."/>
            <person name="Elsik C.G."/>
            <person name="Reese J.T."/>
            <person name="Elhaik E."/>
            <person name="Landan G."/>
            <person name="Graur D."/>
            <person name="Arensburger P."/>
            <person name="Atkinson P."/>
            <person name="Beeman R.W."/>
            <person name="Beidler J."/>
            <person name="Brown S.J."/>
            <person name="Demuth J.P."/>
            <person name="Drury D.W."/>
            <person name="Du Y.Z."/>
            <person name="Fujiwara H."/>
            <person name="Lorenzen M."/>
            <person name="Maselli V."/>
            <person name="Osanai M."/>
            <person name="Park Y."/>
            <person name="Robertson H.M."/>
            <person name="Tu Z."/>
            <person name="Wang J.J."/>
            <person name="Wang S."/>
            <person name="Richards S."/>
            <person name="Song H."/>
            <person name="Zhang L."/>
            <person name="Sodergren E."/>
            <person name="Werner D."/>
            <person name="Stanke M."/>
            <person name="Morgenstern B."/>
            <person name="Solovyev V."/>
            <person name="Kosarev P."/>
            <person name="Brown G."/>
            <person name="Chen H.C."/>
            <person name="Ermolaeva O."/>
            <person name="Hlavina W."/>
            <person name="Kapustin Y."/>
            <person name="Kiryutin B."/>
            <person name="Kitts P."/>
            <person name="Maglott D."/>
            <person name="Pruitt K."/>
            <person name="Sapojnikov V."/>
            <person name="Souvorov A."/>
            <person name="Mackey A.J."/>
            <person name="Waterhouse R.M."/>
            <person name="Wyder S."/>
            <person name="Zdobnov E.M."/>
            <person name="Zdobnov E.M."/>
            <person name="Wyder S."/>
            <person name="Kriventseva E.V."/>
            <person name="Kadowaki T."/>
            <person name="Bork P."/>
            <person name="Aranda M."/>
            <person name="Bao R."/>
            <person name="Beermann A."/>
            <person name="Berns N."/>
            <person name="Bolognesi R."/>
            <person name="Bonneton F."/>
            <person name="Bopp D."/>
            <person name="Brown S.J."/>
            <person name="Bucher G."/>
            <person name="Butts T."/>
            <person name="Chaumot A."/>
            <person name="Denell R.E."/>
            <person name="Ferrier D.E."/>
            <person name="Friedrich M."/>
            <person name="Gordon C.M."/>
            <person name="Jindra M."/>
            <person name="Klingler M."/>
            <person name="Lan Q."/>
            <person name="Lattorff H.M."/>
            <person name="Laudet V."/>
            <person name="von Levetsow C."/>
            <person name="Liu Z."/>
            <person name="Lutz R."/>
            <person name="Lynch J.A."/>
            <person name="da Fonseca R.N."/>
            <person name="Posnien N."/>
            <person name="Reuter R."/>
            <person name="Roth S."/>
            <person name="Savard J."/>
            <person name="Schinko J.B."/>
            <person name="Schmitt C."/>
            <person name="Schoppmeier M."/>
            <person name="Schroder R."/>
            <person name="Shippy T.D."/>
            <person name="Simonnet F."/>
            <person name="Marques-Souza H."/>
            <person name="Tautz D."/>
            <person name="Tomoyasu Y."/>
            <person name="Trauner J."/>
            <person name="Van der Zee M."/>
            <person name="Vervoort M."/>
            <person name="Wittkopp N."/>
            <person name="Wimmer E.A."/>
            <person name="Yang X."/>
            <person name="Jones A.K."/>
            <person name="Sattelle D.B."/>
            <person name="Ebert P.R."/>
            <person name="Nelson D."/>
            <person name="Scott J.G."/>
            <person name="Beeman R.W."/>
            <person name="Muthukrishnan S."/>
            <person name="Kramer K.J."/>
            <person name="Arakane Y."/>
            <person name="Beeman R.W."/>
            <person name="Zhu Q."/>
            <person name="Hogenkamp D."/>
            <person name="Dixit R."/>
            <person name="Oppert B."/>
            <person name="Jiang H."/>
            <person name="Zou Z."/>
            <person name="Marshall J."/>
            <person name="Elpidina E."/>
            <person name="Vinokurov K."/>
            <person name="Oppert C."/>
            <person name="Zou Z."/>
            <person name="Evans J."/>
            <person name="Lu Z."/>
            <person name="Zhao P."/>
            <person name="Sumathipala N."/>
            <person name="Altincicek B."/>
            <person name="Vilcinskas A."/>
            <person name="Williams M."/>
            <person name="Hultmark D."/>
            <person name="Hetru C."/>
            <person name="Jiang H."/>
            <person name="Grimmelikhuijzen C.J."/>
            <person name="Hauser F."/>
            <person name="Cazzamali G."/>
            <person name="Williamson M."/>
            <person name="Park Y."/>
            <person name="Li B."/>
            <person name="Tanaka Y."/>
            <person name="Predel R."/>
            <person name="Neupert S."/>
            <person name="Schachtner J."/>
            <person name="Verleyen P."/>
            <person name="Raible F."/>
            <person name="Bork P."/>
            <person name="Friedrich M."/>
            <person name="Walden K.K."/>
            <person name="Robertson H.M."/>
            <person name="Angeli S."/>
            <person name="Foret S."/>
            <person name="Bucher G."/>
            <person name="Schuetz S."/>
            <person name="Maleszka R."/>
            <person name="Wimmer E.A."/>
            <person name="Beeman R.W."/>
            <person name="Lorenzen M."/>
            <person name="Tomoyasu Y."/>
            <person name="Miller S.C."/>
            <person name="Grossmann D."/>
            <person name="Bucher G."/>
        </authorList>
    </citation>
    <scope>NUCLEOTIDE SEQUENCE [LARGE SCALE GENOMIC DNA]</scope>
    <source>
        <strain evidence="1 2">Georgia GA2</strain>
    </source>
</reference>
<evidence type="ECO:0000313" key="1">
    <source>
        <dbReference type="EMBL" id="KYB25754.1"/>
    </source>
</evidence>
<accession>A0A139WCW7</accession>
<keyword evidence="2" id="KW-1185">Reference proteome</keyword>
<dbReference type="AlphaFoldDB" id="A0A139WCW7"/>
<evidence type="ECO:0000313" key="2">
    <source>
        <dbReference type="Proteomes" id="UP000007266"/>
    </source>
</evidence>
<sequence>MTITTTMNPHIIMDTTKSTTMATIMGIIENETSLCFLLK</sequence>
<dbReference type="EMBL" id="KQ971362">
    <property type="protein sequence ID" value="KYB25754.1"/>
    <property type="molecule type" value="Genomic_DNA"/>
</dbReference>
<gene>
    <name evidence="1" type="primary">AUGUSTUS-3.0.2_34147</name>
    <name evidence="1" type="ORF">TcasGA2_TC034147</name>
</gene>